<evidence type="ECO:0000313" key="1">
    <source>
        <dbReference type="EMBL" id="AEB07368.1"/>
    </source>
</evidence>
<protein>
    <submittedName>
        <fullName evidence="1">Uncharacterized protein</fullName>
    </submittedName>
</protein>
<dbReference type="HOGENOM" id="CLU_2805167_0_0_11"/>
<keyword evidence="2" id="KW-1185">Reference proteome</keyword>
<reference evidence="2" key="1">
    <citation type="journal article" date="2013" name="Stand. Genomic Sci.">
        <title>Complete genome sequence of Coriobacterium glomerans type strain (PW2(T)) from the midgut of Pyrrhocoris apterus L. (red soldier bug).</title>
        <authorList>
            <person name="Stackebrandt E."/>
            <person name="Zeytun A."/>
            <person name="Lapidus A."/>
            <person name="Nolan M."/>
            <person name="Lucas S."/>
            <person name="Hammon N."/>
            <person name="Deshpande S."/>
            <person name="Cheng J.F."/>
            <person name="Tapia R."/>
            <person name="Goodwin L.A."/>
            <person name="Pitluck S."/>
            <person name="Liolios K."/>
            <person name="Pagani I."/>
            <person name="Ivanova N."/>
            <person name="Mavromatis K."/>
            <person name="Mikhailova N."/>
            <person name="Huntemann M."/>
            <person name="Pati A."/>
            <person name="Chen A."/>
            <person name="Palaniappan K."/>
            <person name="Chang Y.J."/>
            <person name="Land M."/>
            <person name="Hauser L."/>
            <person name="Rohde M."/>
            <person name="Pukall R."/>
            <person name="Goker M."/>
            <person name="Detter J.C."/>
            <person name="Woyke T."/>
            <person name="Bristow J."/>
            <person name="Eisen J.A."/>
            <person name="Markowitz V."/>
            <person name="Hugenholtz P."/>
            <person name="Kyrpides N.C."/>
            <person name="Klenk H.P."/>
        </authorList>
    </citation>
    <scope>NUCLEOTIDE SEQUENCE</scope>
    <source>
        <strain evidence="2">ATCC 49209 / DSM 20642 / JCM 10262 / PW2</strain>
    </source>
</reference>
<sequence>MGPNLAANSMCPLLGCTFIAVVSAIDECQHSSATLGGSHSISGCARLRDRLAATVVSQAPHVESVAL</sequence>
<accession>F2N8I5</accession>
<evidence type="ECO:0000313" key="2">
    <source>
        <dbReference type="Proteomes" id="UP000006851"/>
    </source>
</evidence>
<dbReference type="STRING" id="700015.Corgl_1267"/>
<dbReference type="EMBL" id="CP002628">
    <property type="protein sequence ID" value="AEB07368.1"/>
    <property type="molecule type" value="Genomic_DNA"/>
</dbReference>
<dbReference type="AlphaFoldDB" id="F2N8I5"/>
<gene>
    <name evidence="1" type="ordered locus">Corgl_1267</name>
</gene>
<dbReference type="Proteomes" id="UP000006851">
    <property type="component" value="Chromosome"/>
</dbReference>
<name>F2N8I5_CORGP</name>
<organism evidence="1 2">
    <name type="scientific">Coriobacterium glomerans (strain ATCC 49209 / DSM 20642 / JCM 10262 / PW2)</name>
    <dbReference type="NCBI Taxonomy" id="700015"/>
    <lineage>
        <taxon>Bacteria</taxon>
        <taxon>Bacillati</taxon>
        <taxon>Actinomycetota</taxon>
        <taxon>Coriobacteriia</taxon>
        <taxon>Coriobacteriales</taxon>
        <taxon>Coriobacteriaceae</taxon>
        <taxon>Coriobacterium</taxon>
    </lineage>
</organism>
<dbReference type="KEGG" id="cgo:Corgl_1267"/>
<proteinExistence type="predicted"/>